<dbReference type="Proteomes" id="UP001163324">
    <property type="component" value="Chromosome 4"/>
</dbReference>
<organism evidence="1 2">
    <name type="scientific">Trichothecium roseum</name>
    <dbReference type="NCBI Taxonomy" id="47278"/>
    <lineage>
        <taxon>Eukaryota</taxon>
        <taxon>Fungi</taxon>
        <taxon>Dikarya</taxon>
        <taxon>Ascomycota</taxon>
        <taxon>Pezizomycotina</taxon>
        <taxon>Sordariomycetes</taxon>
        <taxon>Hypocreomycetidae</taxon>
        <taxon>Hypocreales</taxon>
        <taxon>Hypocreales incertae sedis</taxon>
        <taxon>Trichothecium</taxon>
    </lineage>
</organism>
<protein>
    <submittedName>
        <fullName evidence="1">Uncharacterized protein</fullName>
    </submittedName>
</protein>
<name>A0ACC0V4B7_9HYPO</name>
<sequence>MDSAAAGTSSAEGQLSRVDTDSRDLAAFGHEQALTRKFSLPSMLAMAFCVLGTWAVFAQNLGAALTTGGPVSIFWGLALVTFCNLCVATSMGELCSSMPTALGQAYWVSRLWTTPAGRFCSYLTAAVNTFGWWALTASQNAFMTDLLLGMKVLFDEDWPGAATSWVQFLVYVGITTLFTGFNLVACRSDRTLPYFNNFVGVGFVGLFVAIGMALLIAVGTKPGLSFQPASFVFGGWVNQTGWPNGVVWFIGLVQSAYGLTAFDAVIHMVEEIPSPRTNAPKAIYLSVICGSASGFLFMLACVFSIQDFENVINSNTGFPFLQLLEDSIGLTGGAVLASLFIFNGFGQGISVLTSASRLTWGFARDGGLPWPSYFSHVDATWKVPARALWLQWLIVSLIGVLYLFSSAVLTAVLAVSTIALTISYAIPIAVLLVVGREKLPPRDFSLGRLGPAANWISMAYCAVTTVFFFFPESPNPAPGDMNYAIAVFGITLIVSVLFWLVRGRKTYLQTEDSAERADEARRLEFESCEGYEVGQGGDSVTGKSGVDSVKGSSHGTTK</sequence>
<proteinExistence type="predicted"/>
<keyword evidence="2" id="KW-1185">Reference proteome</keyword>
<gene>
    <name evidence="1" type="ORF">N3K66_005032</name>
</gene>
<accession>A0ACC0V4B7</accession>
<evidence type="ECO:0000313" key="1">
    <source>
        <dbReference type="EMBL" id="KAI9900770.1"/>
    </source>
</evidence>
<reference evidence="1" key="1">
    <citation type="submission" date="2022-10" db="EMBL/GenBank/DDBJ databases">
        <title>Complete Genome of Trichothecium roseum strain YXFP-22015, a Plant Pathogen Isolated from Citrus.</title>
        <authorList>
            <person name="Wang Y."/>
            <person name="Zhu L."/>
        </authorList>
    </citation>
    <scope>NUCLEOTIDE SEQUENCE</scope>
    <source>
        <strain evidence="1">YXFP-22015</strain>
    </source>
</reference>
<comment type="caution">
    <text evidence="1">The sequence shown here is derived from an EMBL/GenBank/DDBJ whole genome shotgun (WGS) entry which is preliminary data.</text>
</comment>
<dbReference type="EMBL" id="CM047943">
    <property type="protein sequence ID" value="KAI9900770.1"/>
    <property type="molecule type" value="Genomic_DNA"/>
</dbReference>
<evidence type="ECO:0000313" key="2">
    <source>
        <dbReference type="Proteomes" id="UP001163324"/>
    </source>
</evidence>